<dbReference type="OrthoDB" id="7860195at2"/>
<reference evidence="3" key="1">
    <citation type="submission" date="2017-05" db="EMBL/GenBank/DDBJ databases">
        <authorList>
            <person name="Rodrigo-Torres L."/>
            <person name="Arahal R. D."/>
            <person name="Lucena T."/>
        </authorList>
    </citation>
    <scope>NUCLEOTIDE SEQUENCE [LARGE SCALE GENOMIC DNA]</scope>
    <source>
        <strain evidence="3">CECT 8868</strain>
    </source>
</reference>
<evidence type="ECO:0000313" key="3">
    <source>
        <dbReference type="Proteomes" id="UP000203464"/>
    </source>
</evidence>
<keyword evidence="3" id="KW-1185">Reference proteome</keyword>
<evidence type="ECO:0000256" key="1">
    <source>
        <dbReference type="SAM" id="Phobius"/>
    </source>
</evidence>
<dbReference type="EMBL" id="FXYD01000001">
    <property type="protein sequence ID" value="SMX32607.1"/>
    <property type="molecule type" value="Genomic_DNA"/>
</dbReference>
<keyword evidence="1" id="KW-1133">Transmembrane helix</keyword>
<evidence type="ECO:0000313" key="2">
    <source>
        <dbReference type="EMBL" id="SMX32607.1"/>
    </source>
</evidence>
<keyword evidence="1" id="KW-0472">Membrane</keyword>
<keyword evidence="1" id="KW-0812">Transmembrane</keyword>
<sequence length="151" mass="16728">MSDKPNRRDFYSGIPWVNVTAQEAHAHPLGKLGPIEWAIALYFIAIAILKFWLALYYDLGLGAAFLNGVWPLLVGLGLALRVPWAVIMAMISAALTAYALVRGLGGGGSLITLFEMIASVGILFYLIDADRPNLIYRHRYRKYSVEDDNAE</sequence>
<accession>A0A238JR02</accession>
<dbReference type="RefSeq" id="WP_093995187.1">
    <property type="nucleotide sequence ID" value="NZ_FXYD01000001.1"/>
</dbReference>
<protein>
    <recommendedName>
        <fullName evidence="4">DoxX</fullName>
    </recommendedName>
</protein>
<proteinExistence type="predicted"/>
<feature type="transmembrane region" description="Helical" evidence="1">
    <location>
        <begin position="37"/>
        <end position="57"/>
    </location>
</feature>
<feature type="transmembrane region" description="Helical" evidence="1">
    <location>
        <begin position="69"/>
        <end position="101"/>
    </location>
</feature>
<feature type="transmembrane region" description="Helical" evidence="1">
    <location>
        <begin position="107"/>
        <end position="127"/>
    </location>
</feature>
<dbReference type="AlphaFoldDB" id="A0A238JR02"/>
<dbReference type="Proteomes" id="UP000203464">
    <property type="component" value="Unassembled WGS sequence"/>
</dbReference>
<name>A0A238JR02_9RHOB</name>
<organism evidence="2 3">
    <name type="scientific">Octadecabacter ascidiaceicola</name>
    <dbReference type="NCBI Taxonomy" id="1655543"/>
    <lineage>
        <taxon>Bacteria</taxon>
        <taxon>Pseudomonadati</taxon>
        <taxon>Pseudomonadota</taxon>
        <taxon>Alphaproteobacteria</taxon>
        <taxon>Rhodobacterales</taxon>
        <taxon>Roseobacteraceae</taxon>
        <taxon>Octadecabacter</taxon>
    </lineage>
</organism>
<evidence type="ECO:0008006" key="4">
    <source>
        <dbReference type="Google" id="ProtNLM"/>
    </source>
</evidence>
<gene>
    <name evidence="2" type="ORF">OCA8868_00778</name>
</gene>